<dbReference type="PANTHER" id="PTHR43685:SF2">
    <property type="entry name" value="GLYCOSYLTRANSFERASE 2-LIKE DOMAIN-CONTAINING PROTEIN"/>
    <property type="match status" value="1"/>
</dbReference>
<evidence type="ECO:0000313" key="3">
    <source>
        <dbReference type="Proteomes" id="UP000070107"/>
    </source>
</evidence>
<dbReference type="OrthoDB" id="9806521at2"/>
<organism evidence="2 3">
    <name type="scientific">Paramesorhizobium deserti</name>
    <dbReference type="NCBI Taxonomy" id="1494590"/>
    <lineage>
        <taxon>Bacteria</taxon>
        <taxon>Pseudomonadati</taxon>
        <taxon>Pseudomonadota</taxon>
        <taxon>Alphaproteobacteria</taxon>
        <taxon>Hyphomicrobiales</taxon>
        <taxon>Phyllobacteriaceae</taxon>
        <taxon>Paramesorhizobium</taxon>
    </lineage>
</organism>
<sequence length="330" mass="36304">MARRSWLRPAEANPVQPDVSFVIAAYNAEDTIGRAIESALAQRGVSVEVIVADDRSTDRTAAVAASYPADQVHVVTLAKNSGPGGARNAALGLAKGRWIAVLDADDAVLADRMARMIARAEKAGAQATVDNIEVVREGEARGEPMFPPERLERIEEITLADFIGSNLIFKSTFNFGYMKPIFARDFIEAHGLRYDEDLRIGEDYIFLASILAKGGKLIVEPSVGYAYHIRSGSISRVLELHHIDSMLEADRTFLKQFELDDEAKAAQARRTRSLEEARSFVALVGHIKQRSFKEIVKVALQDPLALRHLSMPIAVRLKRLMPSAASQRPG</sequence>
<proteinExistence type="predicted"/>
<dbReference type="InterPro" id="IPR001173">
    <property type="entry name" value="Glyco_trans_2-like"/>
</dbReference>
<dbReference type="InterPro" id="IPR029044">
    <property type="entry name" value="Nucleotide-diphossugar_trans"/>
</dbReference>
<dbReference type="CDD" id="cd00761">
    <property type="entry name" value="Glyco_tranf_GTA_type"/>
    <property type="match status" value="1"/>
</dbReference>
<evidence type="ECO:0000313" key="2">
    <source>
        <dbReference type="EMBL" id="KXF76625.1"/>
    </source>
</evidence>
<dbReference type="Pfam" id="PF00535">
    <property type="entry name" value="Glycos_transf_2"/>
    <property type="match status" value="1"/>
</dbReference>
<protein>
    <submittedName>
        <fullName evidence="2">Glycosyl transferase</fullName>
    </submittedName>
</protein>
<dbReference type="InterPro" id="IPR050834">
    <property type="entry name" value="Glycosyltransf_2"/>
</dbReference>
<name>A0A135HTU6_9HYPH</name>
<dbReference type="Proteomes" id="UP000070107">
    <property type="component" value="Unassembled WGS sequence"/>
</dbReference>
<keyword evidence="2" id="KW-0808">Transferase</keyword>
<dbReference type="Gene3D" id="3.90.550.10">
    <property type="entry name" value="Spore Coat Polysaccharide Biosynthesis Protein SpsA, Chain A"/>
    <property type="match status" value="1"/>
</dbReference>
<gene>
    <name evidence="2" type="ORF">ATN84_11270</name>
</gene>
<reference evidence="2 3" key="1">
    <citation type="submission" date="2015-11" db="EMBL/GenBank/DDBJ databases">
        <title>Draft genome sequence of Paramesorhizobium deserti A-3-E, a strain highly resistant to diverse beta-lactam antibiotics.</title>
        <authorList>
            <person name="Lv R."/>
            <person name="Yang X."/>
            <person name="Fang N."/>
            <person name="Guo J."/>
            <person name="Luo X."/>
            <person name="Peng F."/>
            <person name="Yang R."/>
            <person name="Cui Y."/>
            <person name="Fang C."/>
            <person name="Song Y."/>
        </authorList>
    </citation>
    <scope>NUCLEOTIDE SEQUENCE [LARGE SCALE GENOMIC DNA]</scope>
    <source>
        <strain evidence="2 3">A-3-E</strain>
    </source>
</reference>
<accession>A0A135HTU6</accession>
<dbReference type="PANTHER" id="PTHR43685">
    <property type="entry name" value="GLYCOSYLTRANSFERASE"/>
    <property type="match status" value="1"/>
</dbReference>
<dbReference type="STRING" id="1494590.ATN84_11270"/>
<dbReference type="GO" id="GO:0016740">
    <property type="term" value="F:transferase activity"/>
    <property type="evidence" value="ECO:0007669"/>
    <property type="project" value="UniProtKB-KW"/>
</dbReference>
<keyword evidence="3" id="KW-1185">Reference proteome</keyword>
<dbReference type="EMBL" id="LNTU01000023">
    <property type="protein sequence ID" value="KXF76625.1"/>
    <property type="molecule type" value="Genomic_DNA"/>
</dbReference>
<feature type="domain" description="Glycosyltransferase 2-like" evidence="1">
    <location>
        <begin position="20"/>
        <end position="183"/>
    </location>
</feature>
<comment type="caution">
    <text evidence="2">The sequence shown here is derived from an EMBL/GenBank/DDBJ whole genome shotgun (WGS) entry which is preliminary data.</text>
</comment>
<dbReference type="AlphaFoldDB" id="A0A135HTU6"/>
<dbReference type="SUPFAM" id="SSF53448">
    <property type="entry name" value="Nucleotide-diphospho-sugar transferases"/>
    <property type="match status" value="1"/>
</dbReference>
<evidence type="ECO:0000259" key="1">
    <source>
        <dbReference type="Pfam" id="PF00535"/>
    </source>
</evidence>